<sequence>MKKLILLAIAISMIAGCTKEQFDSTEYSTQPVSKQEQENAIKDFSAILSQAVAENKDLRTFIKETALQQFDMDYDVFYPYVKNQVVPGDDRTFRDILLQYSEDPAHFEEIETSLPLLTILVPDWSYLGCFSILDWNPESSEIAVGFETSSENKPIYADGELVGSLQDGAIPDFPTLIVKKSDRMRQANPLTKSNGEEFEFIDDSF</sequence>
<evidence type="ECO:0000313" key="2">
    <source>
        <dbReference type="Proteomes" id="UP000771749"/>
    </source>
</evidence>
<reference evidence="1" key="1">
    <citation type="submission" date="2020-10" db="EMBL/GenBank/DDBJ databases">
        <authorList>
            <person name="Gilroy R."/>
        </authorList>
    </citation>
    <scope>NUCLEOTIDE SEQUENCE</scope>
    <source>
        <strain evidence="1">F1-3629</strain>
    </source>
</reference>
<proteinExistence type="predicted"/>
<reference evidence="1" key="2">
    <citation type="journal article" date="2021" name="PeerJ">
        <title>Extensive microbial diversity within the chicken gut microbiome revealed by metagenomics and culture.</title>
        <authorList>
            <person name="Gilroy R."/>
            <person name="Ravi A."/>
            <person name="Getino M."/>
            <person name="Pursley I."/>
            <person name="Horton D.L."/>
            <person name="Alikhan N.F."/>
            <person name="Baker D."/>
            <person name="Gharbi K."/>
            <person name="Hall N."/>
            <person name="Watson M."/>
            <person name="Adriaenssens E.M."/>
            <person name="Foster-Nyarko E."/>
            <person name="Jarju S."/>
            <person name="Secka A."/>
            <person name="Antonio M."/>
            <person name="Oren A."/>
            <person name="Chaudhuri R.R."/>
            <person name="La Ragione R."/>
            <person name="Hildebrand F."/>
            <person name="Pallen M.J."/>
        </authorList>
    </citation>
    <scope>NUCLEOTIDE SEQUENCE</scope>
    <source>
        <strain evidence="1">F1-3629</strain>
    </source>
</reference>
<dbReference type="AlphaFoldDB" id="A0A940DP78"/>
<comment type="caution">
    <text evidence="1">The sequence shown here is derived from an EMBL/GenBank/DDBJ whole genome shotgun (WGS) entry which is preliminary data.</text>
</comment>
<protein>
    <submittedName>
        <fullName evidence="1">Uncharacterized protein</fullName>
    </submittedName>
</protein>
<feature type="non-terminal residue" evidence="1">
    <location>
        <position position="205"/>
    </location>
</feature>
<dbReference type="PROSITE" id="PS51257">
    <property type="entry name" value="PROKAR_LIPOPROTEIN"/>
    <property type="match status" value="1"/>
</dbReference>
<gene>
    <name evidence="1" type="ORF">IAC07_07055</name>
</gene>
<name>A0A940DP78_9BACT</name>
<accession>A0A940DP78</accession>
<dbReference type="EMBL" id="JADIMJ010000106">
    <property type="protein sequence ID" value="MBO8454459.1"/>
    <property type="molecule type" value="Genomic_DNA"/>
</dbReference>
<organism evidence="1 2">
    <name type="scientific">Candidatus Cryptobacteroides gallistercoris</name>
    <dbReference type="NCBI Taxonomy" id="2840765"/>
    <lineage>
        <taxon>Bacteria</taxon>
        <taxon>Pseudomonadati</taxon>
        <taxon>Bacteroidota</taxon>
        <taxon>Bacteroidia</taxon>
        <taxon>Bacteroidales</taxon>
        <taxon>Candidatus Cryptobacteroides</taxon>
    </lineage>
</organism>
<dbReference type="Proteomes" id="UP000771749">
    <property type="component" value="Unassembled WGS sequence"/>
</dbReference>
<evidence type="ECO:0000313" key="1">
    <source>
        <dbReference type="EMBL" id="MBO8454459.1"/>
    </source>
</evidence>